<dbReference type="PANTHER" id="PTHR34383">
    <property type="entry name" value="POLYPHOSPHATE:AMP PHOSPHOTRANSFERASE-RELATED"/>
    <property type="match status" value="1"/>
</dbReference>
<organism evidence="2 3">
    <name type="scientific">Flavobacterium xinjiangense</name>
    <dbReference type="NCBI Taxonomy" id="178356"/>
    <lineage>
        <taxon>Bacteria</taxon>
        <taxon>Pseudomonadati</taxon>
        <taxon>Bacteroidota</taxon>
        <taxon>Flavobacteriia</taxon>
        <taxon>Flavobacteriales</taxon>
        <taxon>Flavobacteriaceae</taxon>
        <taxon>Flavobacterium</taxon>
    </lineage>
</organism>
<dbReference type="InterPro" id="IPR022488">
    <property type="entry name" value="PPK2-related"/>
</dbReference>
<proteinExistence type="predicted"/>
<dbReference type="Proteomes" id="UP000184092">
    <property type="component" value="Unassembled WGS sequence"/>
</dbReference>
<dbReference type="InterPro" id="IPR022300">
    <property type="entry name" value="PPK2-rel_1"/>
</dbReference>
<dbReference type="InterPro" id="IPR027417">
    <property type="entry name" value="P-loop_NTPase"/>
</dbReference>
<gene>
    <name evidence="2" type="ORF">SAMN05216269_11364</name>
</gene>
<dbReference type="GO" id="GO:0016776">
    <property type="term" value="F:phosphotransferase activity, phosphate group as acceptor"/>
    <property type="evidence" value="ECO:0007669"/>
    <property type="project" value="InterPro"/>
</dbReference>
<name>A0A1M7P3T9_9FLAO</name>
<dbReference type="Pfam" id="PF03976">
    <property type="entry name" value="PPK2"/>
    <property type="match status" value="1"/>
</dbReference>
<protein>
    <submittedName>
        <fullName evidence="2">Polyphosphate:nucleotide phosphotransferase, PPK2 family</fullName>
    </submittedName>
</protein>
<dbReference type="SUPFAM" id="SSF52540">
    <property type="entry name" value="P-loop containing nucleoside triphosphate hydrolases"/>
    <property type="match status" value="1"/>
</dbReference>
<sequence length="343" mass="41093">MFILKRNALALMEAVSFFFFSLKKEKDTSVQQEIAPYYFLYLRCKDKIFPMKSINPDDFKVTGKIDLSSIPTNLFSGNSDDEKEEKLDKVQVKLSEIQDVMYAHNRYGVLICLQGMDTSGKDSLIREVFQEFNSRGVVVHSFKTPNSSELEHDYLWRHYLVLPEKGKFAVFNRSHYENVLVTRVHPEYIMNENLPGIAKVEDITPQFWENRMQQINNFEKHITQNGTIILKFYLHMSKEEQRQRLLRRLEEQKHNWKFSTGDLKERDRWDDYMHYYEEAINNTSTEYAPWYVIPADDKEMARYIVAKIIWEEMQKHTDIQEPKMDEKVRENIEMYKEMLKKED</sequence>
<accession>A0A1M7P3T9</accession>
<evidence type="ECO:0000313" key="2">
    <source>
        <dbReference type="EMBL" id="SHN10711.1"/>
    </source>
</evidence>
<dbReference type="AlphaFoldDB" id="A0A1M7P3T9"/>
<dbReference type="STRING" id="178356.SAMN05216269_11364"/>
<dbReference type="EMBL" id="FRCL01000013">
    <property type="protein sequence ID" value="SHN10711.1"/>
    <property type="molecule type" value="Genomic_DNA"/>
</dbReference>
<keyword evidence="3" id="KW-1185">Reference proteome</keyword>
<dbReference type="PANTHER" id="PTHR34383:SF3">
    <property type="entry name" value="POLYPHOSPHATE:AMP PHOSPHOTRANSFERASE"/>
    <property type="match status" value="1"/>
</dbReference>
<keyword evidence="2" id="KW-0808">Transferase</keyword>
<dbReference type="Gene3D" id="3.40.50.300">
    <property type="entry name" value="P-loop containing nucleotide triphosphate hydrolases"/>
    <property type="match status" value="1"/>
</dbReference>
<evidence type="ECO:0000313" key="3">
    <source>
        <dbReference type="Proteomes" id="UP000184092"/>
    </source>
</evidence>
<dbReference type="NCBIfam" id="TIGR03709">
    <property type="entry name" value="PPK2_rel_1"/>
    <property type="match status" value="1"/>
</dbReference>
<evidence type="ECO:0000259" key="1">
    <source>
        <dbReference type="Pfam" id="PF03976"/>
    </source>
</evidence>
<dbReference type="GO" id="GO:0006797">
    <property type="term" value="P:polyphosphate metabolic process"/>
    <property type="evidence" value="ECO:0007669"/>
    <property type="project" value="InterPro"/>
</dbReference>
<feature type="domain" description="Polyphosphate kinase-2-related" evidence="1">
    <location>
        <begin position="78"/>
        <end position="317"/>
    </location>
</feature>
<reference evidence="3" key="1">
    <citation type="submission" date="2016-11" db="EMBL/GenBank/DDBJ databases">
        <authorList>
            <person name="Varghese N."/>
            <person name="Submissions S."/>
        </authorList>
    </citation>
    <scope>NUCLEOTIDE SEQUENCE [LARGE SCALE GENOMIC DNA]</scope>
    <source>
        <strain evidence="3">CGMCC 1.2749</strain>
    </source>
</reference>